<dbReference type="PROSITE" id="PS50111">
    <property type="entry name" value="CHEMOTAXIS_TRANSDUC_2"/>
    <property type="match status" value="1"/>
</dbReference>
<dbReference type="PROSITE" id="PS50885">
    <property type="entry name" value="HAMP"/>
    <property type="match status" value="1"/>
</dbReference>
<dbReference type="GO" id="GO:0004888">
    <property type="term" value="F:transmembrane signaling receptor activity"/>
    <property type="evidence" value="ECO:0007669"/>
    <property type="project" value="InterPro"/>
</dbReference>
<feature type="transmembrane region" description="Helical" evidence="10">
    <location>
        <begin position="12"/>
        <end position="31"/>
    </location>
</feature>
<dbReference type="Pfam" id="PF00672">
    <property type="entry name" value="HAMP"/>
    <property type="match status" value="1"/>
</dbReference>
<dbReference type="OrthoDB" id="2489132at2"/>
<dbReference type="STRING" id="265726.KY46_15920"/>
<evidence type="ECO:0000256" key="4">
    <source>
        <dbReference type="ARBA" id="ARBA00022989"/>
    </source>
</evidence>
<organism evidence="13 14">
    <name type="scientific">Photobacterium halotolerans</name>
    <dbReference type="NCBI Taxonomy" id="265726"/>
    <lineage>
        <taxon>Bacteria</taxon>
        <taxon>Pseudomonadati</taxon>
        <taxon>Pseudomonadota</taxon>
        <taxon>Gammaproteobacteria</taxon>
        <taxon>Vibrionales</taxon>
        <taxon>Vibrionaceae</taxon>
        <taxon>Photobacterium</taxon>
    </lineage>
</organism>
<comment type="subcellular location">
    <subcellularLocation>
        <location evidence="1">Cell membrane</location>
        <topology evidence="1">Multi-pass membrane protein</topology>
    </subcellularLocation>
</comment>
<dbReference type="Gene3D" id="1.10.287.950">
    <property type="entry name" value="Methyl-accepting chemotaxis protein"/>
    <property type="match status" value="1"/>
</dbReference>
<dbReference type="SMART" id="SM00283">
    <property type="entry name" value="MA"/>
    <property type="match status" value="1"/>
</dbReference>
<evidence type="ECO:0000256" key="9">
    <source>
        <dbReference type="SAM" id="Coils"/>
    </source>
</evidence>
<dbReference type="InterPro" id="IPR004090">
    <property type="entry name" value="Chemotax_Me-accpt_rcpt"/>
</dbReference>
<dbReference type="GO" id="GO:0007165">
    <property type="term" value="P:signal transduction"/>
    <property type="evidence" value="ECO:0007669"/>
    <property type="project" value="UniProtKB-KW"/>
</dbReference>
<feature type="domain" description="Methyl-accepting transducer" evidence="11">
    <location>
        <begin position="271"/>
        <end position="507"/>
    </location>
</feature>
<keyword evidence="3 10" id="KW-0812">Transmembrane</keyword>
<dbReference type="InterPro" id="IPR003660">
    <property type="entry name" value="HAMP_dom"/>
</dbReference>
<dbReference type="EMBL" id="JWYV01000015">
    <property type="protein sequence ID" value="KKC98823.1"/>
    <property type="molecule type" value="Genomic_DNA"/>
</dbReference>
<dbReference type="CDD" id="cd06225">
    <property type="entry name" value="HAMP"/>
    <property type="match status" value="1"/>
</dbReference>
<dbReference type="Pfam" id="PF00015">
    <property type="entry name" value="MCPsignal"/>
    <property type="match status" value="1"/>
</dbReference>
<evidence type="ECO:0000256" key="6">
    <source>
        <dbReference type="ARBA" id="ARBA00023224"/>
    </source>
</evidence>
<evidence type="ECO:0000259" key="11">
    <source>
        <dbReference type="PROSITE" id="PS50111"/>
    </source>
</evidence>
<feature type="coiled-coil region" evidence="9">
    <location>
        <begin position="293"/>
        <end position="320"/>
    </location>
</feature>
<dbReference type="GO" id="GO:0005886">
    <property type="term" value="C:plasma membrane"/>
    <property type="evidence" value="ECO:0007669"/>
    <property type="project" value="UniProtKB-SubCell"/>
</dbReference>
<dbReference type="Pfam" id="PF17200">
    <property type="entry name" value="sCache_2"/>
    <property type="match status" value="1"/>
</dbReference>
<keyword evidence="14" id="KW-1185">Reference proteome</keyword>
<dbReference type="PATRIC" id="fig|265726.11.peg.1437"/>
<keyword evidence="4 10" id="KW-1133">Transmembrane helix</keyword>
<evidence type="ECO:0000313" key="13">
    <source>
        <dbReference type="EMBL" id="KKC98823.1"/>
    </source>
</evidence>
<reference evidence="13 14" key="1">
    <citation type="submission" date="2014-12" db="EMBL/GenBank/DDBJ databases">
        <title>Mercury Reductase activity and rhizosphere competence traits in the genome of root associated Photobacterium halotolerans MELD1.</title>
        <authorList>
            <person name="Mathew D.C."/>
            <person name="Huang C.-C."/>
        </authorList>
    </citation>
    <scope>NUCLEOTIDE SEQUENCE [LARGE SCALE GENOMIC DNA]</scope>
    <source>
        <strain evidence="13 14">MELD1</strain>
    </source>
</reference>
<dbReference type="GO" id="GO:0006935">
    <property type="term" value="P:chemotaxis"/>
    <property type="evidence" value="ECO:0007669"/>
    <property type="project" value="InterPro"/>
</dbReference>
<dbReference type="PRINTS" id="PR00260">
    <property type="entry name" value="CHEMTRNSDUCR"/>
</dbReference>
<evidence type="ECO:0000256" key="10">
    <source>
        <dbReference type="SAM" id="Phobius"/>
    </source>
</evidence>
<dbReference type="CDD" id="cd11386">
    <property type="entry name" value="MCP_signal"/>
    <property type="match status" value="1"/>
</dbReference>
<gene>
    <name evidence="13" type="ORF">KY46_15920</name>
</gene>
<evidence type="ECO:0000256" key="7">
    <source>
        <dbReference type="ARBA" id="ARBA00029447"/>
    </source>
</evidence>
<keyword evidence="2" id="KW-1003">Cell membrane</keyword>
<name>A0A0F5V9L9_9GAMM</name>
<keyword evidence="5 10" id="KW-0472">Membrane</keyword>
<dbReference type="AlphaFoldDB" id="A0A0F5V9L9"/>
<comment type="similarity">
    <text evidence="7">Belongs to the methyl-accepting chemotaxis (MCP) protein family.</text>
</comment>
<dbReference type="RefSeq" id="WP_046221607.1">
    <property type="nucleotide sequence ID" value="NZ_JWYV01000015.1"/>
</dbReference>
<feature type="domain" description="HAMP" evidence="12">
    <location>
        <begin position="212"/>
        <end position="266"/>
    </location>
</feature>
<comment type="caution">
    <text evidence="13">The sequence shown here is derived from an EMBL/GenBank/DDBJ whole genome shotgun (WGS) entry which is preliminary data.</text>
</comment>
<sequence>MKTWFSGFSIAARIWMLLVLFAAGLVVNTFVNASKSREFMRDNYERGVVNLVESAVSVIAYYHGLSQSGTLSESQAKSEAIAAIAAMRFDQGNYIFVNDRSGIQLAGVASLVGTNTMDLEDAEGFQFVRQLYVEARNGGGFVDYAWHSGQSTNASEPKTSYVLEFGPWQWLIGSGMNMQALQTDVRKAEMIALTNVGIMLVVLSVLIALMIRSITTPLKQTVDAMKALSRGEGDLTQRLDESGRDELATLSKYFNQFVASIQSILQQINTSGTQVATAANQVSSSIHTVDHNLNQQQNDVEQLATAMNEMLATVEEVSRRTVEANDASLSAAKGTKSGKQIVDRNVEEANQLADNIAQASQVVEQLATDSRNVDTVLEVIRGIAEQTNLLALNAAIEAARAGEAGRGFAVVADEVRTLSQRTQESTLEIQKIVEQLQHGAENAVKVMATGTEKATNASKISAEAGVALNNINAEVQTIQAMNQHVATATEQQTLTLNDINCNVVSLKDMSLSVATESNQMAQASDELLHVSADLMKMINRFKLA</sequence>
<proteinExistence type="inferred from homology"/>
<evidence type="ECO:0000256" key="2">
    <source>
        <dbReference type="ARBA" id="ARBA00022475"/>
    </source>
</evidence>
<evidence type="ECO:0000259" key="12">
    <source>
        <dbReference type="PROSITE" id="PS50885"/>
    </source>
</evidence>
<dbReference type="Proteomes" id="UP000033633">
    <property type="component" value="Unassembled WGS sequence"/>
</dbReference>
<evidence type="ECO:0000256" key="1">
    <source>
        <dbReference type="ARBA" id="ARBA00004651"/>
    </source>
</evidence>
<dbReference type="SUPFAM" id="SSF58104">
    <property type="entry name" value="Methyl-accepting chemotaxis protein (MCP) signaling domain"/>
    <property type="match status" value="1"/>
</dbReference>
<dbReference type="PANTHER" id="PTHR32089">
    <property type="entry name" value="METHYL-ACCEPTING CHEMOTAXIS PROTEIN MCPB"/>
    <property type="match status" value="1"/>
</dbReference>
<evidence type="ECO:0000313" key="14">
    <source>
        <dbReference type="Proteomes" id="UP000033633"/>
    </source>
</evidence>
<evidence type="ECO:0000256" key="3">
    <source>
        <dbReference type="ARBA" id="ARBA00022692"/>
    </source>
</evidence>
<dbReference type="SMART" id="SM00304">
    <property type="entry name" value="HAMP"/>
    <property type="match status" value="1"/>
</dbReference>
<dbReference type="FunFam" id="1.10.287.950:FF:000001">
    <property type="entry name" value="Methyl-accepting chemotaxis sensory transducer"/>
    <property type="match status" value="1"/>
</dbReference>
<protein>
    <submittedName>
        <fullName evidence="13">Chemotaxis protein</fullName>
    </submittedName>
</protein>
<accession>A0A0F5V9L9</accession>
<dbReference type="PANTHER" id="PTHR32089:SF119">
    <property type="entry name" value="METHYL-ACCEPTING CHEMOTAXIS PROTEIN CTPL"/>
    <property type="match status" value="1"/>
</dbReference>
<dbReference type="Gene3D" id="3.30.450.20">
    <property type="entry name" value="PAS domain"/>
    <property type="match status" value="1"/>
</dbReference>
<dbReference type="InterPro" id="IPR004089">
    <property type="entry name" value="MCPsignal_dom"/>
</dbReference>
<feature type="transmembrane region" description="Helical" evidence="10">
    <location>
        <begin position="190"/>
        <end position="211"/>
    </location>
</feature>
<keyword evidence="9" id="KW-0175">Coiled coil</keyword>
<evidence type="ECO:0000256" key="5">
    <source>
        <dbReference type="ARBA" id="ARBA00023136"/>
    </source>
</evidence>
<evidence type="ECO:0000256" key="8">
    <source>
        <dbReference type="PROSITE-ProRule" id="PRU00284"/>
    </source>
</evidence>
<dbReference type="InterPro" id="IPR033480">
    <property type="entry name" value="sCache_2"/>
</dbReference>
<dbReference type="SMART" id="SM01049">
    <property type="entry name" value="Cache_2"/>
    <property type="match status" value="1"/>
</dbReference>
<keyword evidence="6 8" id="KW-0807">Transducer</keyword>